<evidence type="ECO:0000313" key="2">
    <source>
        <dbReference type="RefSeq" id="XP_070853650.1"/>
    </source>
</evidence>
<dbReference type="Gene3D" id="3.80.10.10">
    <property type="entry name" value="Ribonuclease Inhibitor"/>
    <property type="match status" value="1"/>
</dbReference>
<dbReference type="SUPFAM" id="SSF52058">
    <property type="entry name" value="L domain-like"/>
    <property type="match status" value="1"/>
</dbReference>
<dbReference type="GeneID" id="139353401"/>
<reference evidence="2" key="2">
    <citation type="submission" date="2025-08" db="UniProtKB">
        <authorList>
            <consortium name="RefSeq"/>
        </authorList>
    </citation>
    <scope>IDENTIFICATION</scope>
</reference>
<gene>
    <name evidence="2" type="primary">LOC139353401</name>
</gene>
<reference evidence="1" key="1">
    <citation type="submission" date="2025-05" db="UniProtKB">
        <authorList>
            <consortium name="RefSeq"/>
        </authorList>
    </citation>
    <scope>NUCLEOTIDE SEQUENCE [LARGE SCALE GENOMIC DNA]</scope>
</reference>
<keyword evidence="1" id="KW-1185">Reference proteome</keyword>
<name>A0ABM4TUL0_DROSZ</name>
<protein>
    <submittedName>
        <fullName evidence="2">Uncharacterized protein</fullName>
    </submittedName>
</protein>
<accession>A0ABM4TUL0</accession>
<dbReference type="RefSeq" id="XP_070853650.1">
    <property type="nucleotide sequence ID" value="XM_070997549.1"/>
</dbReference>
<evidence type="ECO:0000313" key="1">
    <source>
        <dbReference type="Proteomes" id="UP001652628"/>
    </source>
</evidence>
<dbReference type="Proteomes" id="UP001652628">
    <property type="component" value="Chromosome 2L"/>
</dbReference>
<dbReference type="InterPro" id="IPR032675">
    <property type="entry name" value="LRR_dom_sf"/>
</dbReference>
<organism evidence="1 2">
    <name type="scientific">Drosophila suzukii</name>
    <name type="common">Spotted-wing drosophila fruit fly</name>
    <dbReference type="NCBI Taxonomy" id="28584"/>
    <lineage>
        <taxon>Eukaryota</taxon>
        <taxon>Metazoa</taxon>
        <taxon>Ecdysozoa</taxon>
        <taxon>Arthropoda</taxon>
        <taxon>Hexapoda</taxon>
        <taxon>Insecta</taxon>
        <taxon>Pterygota</taxon>
        <taxon>Neoptera</taxon>
        <taxon>Endopterygota</taxon>
        <taxon>Diptera</taxon>
        <taxon>Brachycera</taxon>
        <taxon>Muscomorpha</taxon>
        <taxon>Ephydroidea</taxon>
        <taxon>Drosophilidae</taxon>
        <taxon>Drosophila</taxon>
        <taxon>Sophophora</taxon>
    </lineage>
</organism>
<proteinExistence type="predicted"/>
<sequence>MEHSKLWDLRPKVRERRFKWTSVGQQQQQKSFEVRHSVYRKMSAKILLIILLLFIKHCTISCIKGLDRIRADYCELYCGGSCNNQKCSIDNRILATEDYKMELSISKLLFTWTNRDFQQWNIYQIANESDCSILKITVAGIPRADDTRLRPAVQYLRLLGIQEIVEFEMYAPSLTIAEREIHIDSGSEMLDFKYLSDSTVNSVAINAYIRGSMNNTKQIKIYAYTSEKPTLTIETHMFEGKTKLQMLVFSGLNVEGLTTETFDHLTSLVRLVFDNVVLKNFEFFGLVKISH</sequence>